<dbReference type="AlphaFoldDB" id="A0A923RKJ9"/>
<dbReference type="GO" id="GO:0004521">
    <property type="term" value="F:RNA endonuclease activity"/>
    <property type="evidence" value="ECO:0007669"/>
    <property type="project" value="TreeGrafter"/>
</dbReference>
<protein>
    <submittedName>
        <fullName evidence="2">MBL fold metallo-hydrolase</fullName>
    </submittedName>
</protein>
<dbReference type="SMART" id="SM00849">
    <property type="entry name" value="Lactamase_B"/>
    <property type="match status" value="1"/>
</dbReference>
<dbReference type="EMBL" id="JACOOL010000014">
    <property type="protein sequence ID" value="MBC5638273.1"/>
    <property type="molecule type" value="Genomic_DNA"/>
</dbReference>
<dbReference type="PANTHER" id="PTHR11203">
    <property type="entry name" value="CLEAVAGE AND POLYADENYLATION SPECIFICITY FACTOR FAMILY MEMBER"/>
    <property type="match status" value="1"/>
</dbReference>
<evidence type="ECO:0000313" key="3">
    <source>
        <dbReference type="Proteomes" id="UP000637359"/>
    </source>
</evidence>
<comment type="caution">
    <text evidence="2">The sequence shown here is derived from an EMBL/GenBank/DDBJ whole genome shotgun (WGS) entry which is preliminary data.</text>
</comment>
<sequence>MIDVLALGGVGEYGRNCFLLEDKLTNTRIMLDCGVRNGNPEVYPPITEEIAQSIQAVFISHVHNDHIGALPMLAAKGFTGDIWMTEASLKQMPAIMANWQNKSGFESIDLLKFRSFDKKTRGKRIHITKDLAITWGYSGHMLGSVWYIIYLREHAIFYSGDIALASPLLVTDTPNRYHYDVALIDSGNSAQTMPYEKSITNILAEMENPKEKYLIPITISGKACDLLFLLFQALPDRQFMIDRTLYQHLYDYLENIDNIQTERISELKALLQSDRLEICSGTRKPGIYLLRSKPNGFHEINTSLYKSEQSPFYKSHPDKKDVQTLIRTIDAKRFIFFHSKQKDLETILHVIHPKNDVTGGLVR</sequence>
<dbReference type="PANTHER" id="PTHR11203:SF37">
    <property type="entry name" value="INTEGRATOR COMPLEX SUBUNIT 11"/>
    <property type="match status" value="1"/>
</dbReference>
<dbReference type="InterPro" id="IPR036866">
    <property type="entry name" value="RibonucZ/Hydroxyglut_hydro"/>
</dbReference>
<dbReference type="RefSeq" id="WP_186870983.1">
    <property type="nucleotide sequence ID" value="NZ_JACOOL010000014.1"/>
</dbReference>
<name>A0A923RKJ9_9BACI</name>
<organism evidence="2 3">
    <name type="scientific">Ornithinibacillus hominis</name>
    <dbReference type="NCBI Taxonomy" id="2763055"/>
    <lineage>
        <taxon>Bacteria</taxon>
        <taxon>Bacillati</taxon>
        <taxon>Bacillota</taxon>
        <taxon>Bacilli</taxon>
        <taxon>Bacillales</taxon>
        <taxon>Bacillaceae</taxon>
        <taxon>Ornithinibacillus</taxon>
    </lineage>
</organism>
<reference evidence="2" key="1">
    <citation type="submission" date="2020-08" db="EMBL/GenBank/DDBJ databases">
        <title>Genome public.</title>
        <authorList>
            <person name="Liu C."/>
            <person name="Sun Q."/>
        </authorList>
    </citation>
    <scope>NUCLEOTIDE SEQUENCE</scope>
    <source>
        <strain evidence="2">BX22</strain>
    </source>
</reference>
<dbReference type="InterPro" id="IPR001279">
    <property type="entry name" value="Metallo-B-lactamas"/>
</dbReference>
<dbReference type="SUPFAM" id="SSF56281">
    <property type="entry name" value="Metallo-hydrolase/oxidoreductase"/>
    <property type="match status" value="1"/>
</dbReference>
<accession>A0A923RKJ9</accession>
<gene>
    <name evidence="2" type="ORF">H8S33_15945</name>
</gene>
<dbReference type="Pfam" id="PF23023">
    <property type="entry name" value="Anti-Pycsar_Apyc1"/>
    <property type="match status" value="1"/>
</dbReference>
<dbReference type="Proteomes" id="UP000637359">
    <property type="component" value="Unassembled WGS sequence"/>
</dbReference>
<dbReference type="InterPro" id="IPR050698">
    <property type="entry name" value="MBL"/>
</dbReference>
<evidence type="ECO:0000313" key="2">
    <source>
        <dbReference type="EMBL" id="MBC5638273.1"/>
    </source>
</evidence>
<dbReference type="Gene3D" id="3.60.15.10">
    <property type="entry name" value="Ribonuclease Z/Hydroxyacylglutathione hydrolase-like"/>
    <property type="match status" value="1"/>
</dbReference>
<keyword evidence="3" id="KW-1185">Reference proteome</keyword>
<proteinExistence type="predicted"/>
<evidence type="ECO:0000259" key="1">
    <source>
        <dbReference type="SMART" id="SM00849"/>
    </source>
</evidence>
<feature type="domain" description="Metallo-beta-lactamase" evidence="1">
    <location>
        <begin position="14"/>
        <end position="222"/>
    </location>
</feature>